<reference evidence="3 4" key="1">
    <citation type="submission" date="2023-01" db="EMBL/GenBank/DDBJ databases">
        <title>Analysis of 21 Apiospora genomes using comparative genomics revels a genus with tremendous synthesis potential of carbohydrate active enzymes and secondary metabolites.</title>
        <authorList>
            <person name="Sorensen T."/>
        </authorList>
    </citation>
    <scope>NUCLEOTIDE SEQUENCE [LARGE SCALE GENOMIC DNA]</scope>
    <source>
        <strain evidence="3 4">CBS 114990</strain>
    </source>
</reference>
<dbReference type="Proteomes" id="UP001433268">
    <property type="component" value="Unassembled WGS sequence"/>
</dbReference>
<accession>A0ABR1WPY8</accession>
<evidence type="ECO:0000256" key="1">
    <source>
        <dbReference type="SAM" id="MobiDB-lite"/>
    </source>
</evidence>
<keyword evidence="2" id="KW-1133">Transmembrane helix</keyword>
<evidence type="ECO:0000313" key="3">
    <source>
        <dbReference type="EMBL" id="KAK8085600.1"/>
    </source>
</evidence>
<evidence type="ECO:0000313" key="4">
    <source>
        <dbReference type="Proteomes" id="UP001433268"/>
    </source>
</evidence>
<name>A0ABR1WPY8_9PEZI</name>
<dbReference type="RefSeq" id="XP_066670109.1">
    <property type="nucleotide sequence ID" value="XM_066811186.1"/>
</dbReference>
<gene>
    <name evidence="3" type="ORF">PG997_006871</name>
</gene>
<feature type="region of interest" description="Disordered" evidence="1">
    <location>
        <begin position="150"/>
        <end position="187"/>
    </location>
</feature>
<feature type="transmembrane region" description="Helical" evidence="2">
    <location>
        <begin position="120"/>
        <end position="141"/>
    </location>
</feature>
<evidence type="ECO:0000256" key="2">
    <source>
        <dbReference type="SAM" id="Phobius"/>
    </source>
</evidence>
<keyword evidence="2" id="KW-0812">Transmembrane</keyword>
<protein>
    <submittedName>
        <fullName evidence="3">Uncharacterized protein</fullName>
    </submittedName>
</protein>
<sequence>MDIVTAYSLATLGWHMLQSVPLIVWPQVIIGLLNIDAPSPAGLTASGVEVYFARCLGFAQLTLGMVTVVLTGALPMTSMVETPTDSISPYANAVILLTTLHHGAQAFYCWARYNATSQTGFVLGFSGSAVLAAFGLWCVLFGGDKARISRRTGDDKRTSGFPFGNPDKKKKQQRGRCCKLGDESVYS</sequence>
<dbReference type="PANTHER" id="PTHR39605">
    <property type="entry name" value="MAJOR FACILITATOR SUPERFAMILY (MFS) PROFILE DOMAIN-CONTAINING PROTEIN"/>
    <property type="match status" value="1"/>
</dbReference>
<dbReference type="EMBL" id="JAQQWN010000005">
    <property type="protein sequence ID" value="KAK8085600.1"/>
    <property type="molecule type" value="Genomic_DNA"/>
</dbReference>
<feature type="transmembrane region" description="Helical" evidence="2">
    <location>
        <begin position="50"/>
        <end position="75"/>
    </location>
</feature>
<dbReference type="PANTHER" id="PTHR39605:SF1">
    <property type="entry name" value="MAJOR FACILITATOR SUPERFAMILY (MFS) PROFILE DOMAIN-CONTAINING PROTEIN"/>
    <property type="match status" value="1"/>
</dbReference>
<keyword evidence="2" id="KW-0472">Membrane</keyword>
<proteinExistence type="predicted"/>
<keyword evidence="4" id="KW-1185">Reference proteome</keyword>
<comment type="caution">
    <text evidence="3">The sequence shown here is derived from an EMBL/GenBank/DDBJ whole genome shotgun (WGS) entry which is preliminary data.</text>
</comment>
<dbReference type="GeneID" id="92044246"/>
<organism evidence="3 4">
    <name type="scientific">Apiospora hydei</name>
    <dbReference type="NCBI Taxonomy" id="1337664"/>
    <lineage>
        <taxon>Eukaryota</taxon>
        <taxon>Fungi</taxon>
        <taxon>Dikarya</taxon>
        <taxon>Ascomycota</taxon>
        <taxon>Pezizomycotina</taxon>
        <taxon>Sordariomycetes</taxon>
        <taxon>Xylariomycetidae</taxon>
        <taxon>Amphisphaeriales</taxon>
        <taxon>Apiosporaceae</taxon>
        <taxon>Apiospora</taxon>
    </lineage>
</organism>
<feature type="compositionally biased region" description="Basic residues" evidence="1">
    <location>
        <begin position="168"/>
        <end position="177"/>
    </location>
</feature>